<comment type="caution">
    <text evidence="2">The sequence shown here is derived from an EMBL/GenBank/DDBJ whole genome shotgun (WGS) entry which is preliminary data.</text>
</comment>
<feature type="non-terminal residue" evidence="2">
    <location>
        <position position="1"/>
    </location>
</feature>
<accession>A0A177B4T7</accession>
<evidence type="ECO:0000313" key="3">
    <source>
        <dbReference type="Proteomes" id="UP000078046"/>
    </source>
</evidence>
<proteinExistence type="predicted"/>
<feature type="compositionally biased region" description="Basic residues" evidence="1">
    <location>
        <begin position="126"/>
        <end position="140"/>
    </location>
</feature>
<feature type="region of interest" description="Disordered" evidence="1">
    <location>
        <begin position="126"/>
        <end position="149"/>
    </location>
</feature>
<organism evidence="2 3">
    <name type="scientific">Intoshia linei</name>
    <dbReference type="NCBI Taxonomy" id="1819745"/>
    <lineage>
        <taxon>Eukaryota</taxon>
        <taxon>Metazoa</taxon>
        <taxon>Spiralia</taxon>
        <taxon>Lophotrochozoa</taxon>
        <taxon>Mesozoa</taxon>
        <taxon>Orthonectida</taxon>
        <taxon>Rhopaluridae</taxon>
        <taxon>Intoshia</taxon>
    </lineage>
</organism>
<dbReference type="EMBL" id="LWCA01000303">
    <property type="protein sequence ID" value="OAF69307.1"/>
    <property type="molecule type" value="Genomic_DNA"/>
</dbReference>
<dbReference type="Proteomes" id="UP000078046">
    <property type="component" value="Unassembled WGS sequence"/>
</dbReference>
<name>A0A177B4T7_9BILA</name>
<keyword evidence="3" id="KW-1185">Reference proteome</keyword>
<evidence type="ECO:0000313" key="2">
    <source>
        <dbReference type="EMBL" id="OAF69307.1"/>
    </source>
</evidence>
<gene>
    <name evidence="2" type="ORF">A3Q56_02977</name>
</gene>
<reference evidence="2 3" key="1">
    <citation type="submission" date="2016-04" db="EMBL/GenBank/DDBJ databases">
        <title>The genome of Intoshia linei affirms orthonectids as highly simplified spiralians.</title>
        <authorList>
            <person name="Mikhailov K.V."/>
            <person name="Slusarev G.S."/>
            <person name="Nikitin M.A."/>
            <person name="Logacheva M.D."/>
            <person name="Penin A."/>
            <person name="Aleoshin V."/>
            <person name="Panchin Y.V."/>
        </authorList>
    </citation>
    <scope>NUCLEOTIDE SEQUENCE [LARGE SCALE GENOMIC DNA]</scope>
    <source>
        <strain evidence="2">Intl2013</strain>
        <tissue evidence="2">Whole animal</tissue>
    </source>
</reference>
<protein>
    <submittedName>
        <fullName evidence="2">Uncharacterized protein</fullName>
    </submittedName>
</protein>
<dbReference type="AlphaFoldDB" id="A0A177B4T7"/>
<sequence>YLDKYEKGDVKNLLDNEAQVKDDIVFSSDATFDSSDDFDTSFIDDDSMSIDEISQKKNIYNDEREKLGEYHSVKCRLKKLTKTVENMKKMDVFSQSVVYDSSYVADSFVVNDDEISDSPKYNFVNKMKKQKSKKKRKRNRILNFNDSDT</sequence>
<evidence type="ECO:0000256" key="1">
    <source>
        <dbReference type="SAM" id="MobiDB-lite"/>
    </source>
</evidence>